<dbReference type="InterPro" id="IPR050216">
    <property type="entry name" value="LRR_domain-containing"/>
</dbReference>
<protein>
    <submittedName>
        <fullName evidence="4">L domain-like protein</fullName>
    </submittedName>
</protein>
<dbReference type="EMBL" id="ML978128">
    <property type="protein sequence ID" value="KAF2097568.1"/>
    <property type="molecule type" value="Genomic_DNA"/>
</dbReference>
<feature type="region of interest" description="Disordered" evidence="3">
    <location>
        <begin position="1"/>
        <end position="178"/>
    </location>
</feature>
<evidence type="ECO:0000313" key="4">
    <source>
        <dbReference type="EMBL" id="KAF2097568.1"/>
    </source>
</evidence>
<dbReference type="SUPFAM" id="SSF52058">
    <property type="entry name" value="L domain-like"/>
    <property type="match status" value="1"/>
</dbReference>
<dbReference type="Pfam" id="PF13855">
    <property type="entry name" value="LRR_8"/>
    <property type="match status" value="1"/>
</dbReference>
<keyword evidence="2" id="KW-0677">Repeat</keyword>
<proteinExistence type="predicted"/>
<evidence type="ECO:0000256" key="2">
    <source>
        <dbReference type="ARBA" id="ARBA00022737"/>
    </source>
</evidence>
<dbReference type="InterPro" id="IPR032675">
    <property type="entry name" value="LRR_dom_sf"/>
</dbReference>
<organism evidence="4 5">
    <name type="scientific">Rhizodiscina lignyota</name>
    <dbReference type="NCBI Taxonomy" id="1504668"/>
    <lineage>
        <taxon>Eukaryota</taxon>
        <taxon>Fungi</taxon>
        <taxon>Dikarya</taxon>
        <taxon>Ascomycota</taxon>
        <taxon>Pezizomycotina</taxon>
        <taxon>Dothideomycetes</taxon>
        <taxon>Pleosporomycetidae</taxon>
        <taxon>Aulographales</taxon>
        <taxon>Rhizodiscinaceae</taxon>
        <taxon>Rhizodiscina</taxon>
    </lineage>
</organism>
<dbReference type="AlphaFoldDB" id="A0A9P4IDZ5"/>
<evidence type="ECO:0000256" key="3">
    <source>
        <dbReference type="SAM" id="MobiDB-lite"/>
    </source>
</evidence>
<feature type="non-terminal residue" evidence="4">
    <location>
        <position position="1"/>
    </location>
</feature>
<dbReference type="PANTHER" id="PTHR48051:SF46">
    <property type="entry name" value="LEUCINE RICH REPEAT-CONTAINING DOMAIN PROTEIN"/>
    <property type="match status" value="1"/>
</dbReference>
<feature type="non-terminal residue" evidence="4">
    <location>
        <position position="574"/>
    </location>
</feature>
<dbReference type="GO" id="GO:0005737">
    <property type="term" value="C:cytoplasm"/>
    <property type="evidence" value="ECO:0007669"/>
    <property type="project" value="TreeGrafter"/>
</dbReference>
<dbReference type="InterPro" id="IPR003591">
    <property type="entry name" value="Leu-rich_rpt_typical-subtyp"/>
</dbReference>
<dbReference type="SMART" id="SM00369">
    <property type="entry name" value="LRR_TYP"/>
    <property type="match status" value="7"/>
</dbReference>
<evidence type="ECO:0000256" key="1">
    <source>
        <dbReference type="ARBA" id="ARBA00022614"/>
    </source>
</evidence>
<evidence type="ECO:0000313" key="5">
    <source>
        <dbReference type="Proteomes" id="UP000799772"/>
    </source>
</evidence>
<keyword evidence="1" id="KW-0433">Leucine-rich repeat</keyword>
<keyword evidence="5" id="KW-1185">Reference proteome</keyword>
<name>A0A9P4IDZ5_9PEZI</name>
<dbReference type="PANTHER" id="PTHR48051">
    <property type="match status" value="1"/>
</dbReference>
<dbReference type="OrthoDB" id="676979at2759"/>
<accession>A0A9P4IDZ5</accession>
<feature type="compositionally biased region" description="Polar residues" evidence="3">
    <location>
        <begin position="30"/>
        <end position="73"/>
    </location>
</feature>
<sequence length="574" mass="62155">RKGPRPSLSDRTIESLANVPATPRDRRRSSFFTPQSPMTTGPQSRPGSSMSNARRPGSSDSSTSQMRNATITSRAFGAARPTSPIKRAPTSSTTTSTIGAAEKTHARTTSRANARVPLSGSKTMHARTPSSRPGLDGLFSSKPRPTRSTVASAARAVKPPPDAPDTSPRKVSSSSAALREQIRLAKEKHRRESAKGVEEEPNFDMVADPFNQKPRDAESEVSKRIAEARIEGRLNVSAMGLKEMPSEVLHMYDMKGDAADSVAWGEFVDIVKLTAADNELQTLPEEMFPDGEDDDKIPQFGGLENIDLHGNMLQTIPLGFRGLERLTILNLSRNKVAADCLEVIAQIPSLRELRLSENGLQGTLSPAISSMQNLEILELQGNKLSQLPDTLGELVKLRVLNVSANVLQSLPTESLSQLPLVELLASKNKLSGALLPSTVTVMSRIQRIEVSNNQLTALSDANTLSLPALKDLDISINRMSSLPDMSTWTNLGTFIAEDNIFSACPPGFTSLESLRTVNFTGNDFSRLDPEIGRMDGLVSFQIAANPIRESKFLSMNTEQLKASLKARLAAPAIV</sequence>
<dbReference type="SMART" id="SM00364">
    <property type="entry name" value="LRR_BAC"/>
    <property type="match status" value="4"/>
</dbReference>
<gene>
    <name evidence="4" type="ORF">NA57DRAFT_22984</name>
</gene>
<comment type="caution">
    <text evidence="4">The sequence shown here is derived from an EMBL/GenBank/DDBJ whole genome shotgun (WGS) entry which is preliminary data.</text>
</comment>
<dbReference type="Gene3D" id="3.80.10.10">
    <property type="entry name" value="Ribonuclease Inhibitor"/>
    <property type="match status" value="1"/>
</dbReference>
<reference evidence="4" key="1">
    <citation type="journal article" date="2020" name="Stud. Mycol.">
        <title>101 Dothideomycetes genomes: a test case for predicting lifestyles and emergence of pathogens.</title>
        <authorList>
            <person name="Haridas S."/>
            <person name="Albert R."/>
            <person name="Binder M."/>
            <person name="Bloem J."/>
            <person name="Labutti K."/>
            <person name="Salamov A."/>
            <person name="Andreopoulos B."/>
            <person name="Baker S."/>
            <person name="Barry K."/>
            <person name="Bills G."/>
            <person name="Bluhm B."/>
            <person name="Cannon C."/>
            <person name="Castanera R."/>
            <person name="Culley D."/>
            <person name="Daum C."/>
            <person name="Ezra D."/>
            <person name="Gonzalez J."/>
            <person name="Henrissat B."/>
            <person name="Kuo A."/>
            <person name="Liang C."/>
            <person name="Lipzen A."/>
            <person name="Lutzoni F."/>
            <person name="Magnuson J."/>
            <person name="Mondo S."/>
            <person name="Nolan M."/>
            <person name="Ohm R."/>
            <person name="Pangilinan J."/>
            <person name="Park H.-J."/>
            <person name="Ramirez L."/>
            <person name="Alfaro M."/>
            <person name="Sun H."/>
            <person name="Tritt A."/>
            <person name="Yoshinaga Y."/>
            <person name="Zwiers L.-H."/>
            <person name="Turgeon B."/>
            <person name="Goodwin S."/>
            <person name="Spatafora J."/>
            <person name="Crous P."/>
            <person name="Grigoriev I."/>
        </authorList>
    </citation>
    <scope>NUCLEOTIDE SEQUENCE</scope>
    <source>
        <strain evidence="4">CBS 133067</strain>
    </source>
</reference>
<dbReference type="InterPro" id="IPR001611">
    <property type="entry name" value="Leu-rich_rpt"/>
</dbReference>
<dbReference type="Proteomes" id="UP000799772">
    <property type="component" value="Unassembled WGS sequence"/>
</dbReference>
<dbReference type="PROSITE" id="PS51450">
    <property type="entry name" value="LRR"/>
    <property type="match status" value="1"/>
</dbReference>